<feature type="compositionally biased region" description="Basic and acidic residues" evidence="1">
    <location>
        <begin position="152"/>
        <end position="167"/>
    </location>
</feature>
<gene>
    <name evidence="4" type="primary">LOC107221091</name>
</gene>
<dbReference type="SMART" id="SM00595">
    <property type="entry name" value="MADF"/>
    <property type="match status" value="1"/>
</dbReference>
<proteinExistence type="predicted"/>
<dbReference type="GO" id="GO:0003677">
    <property type="term" value="F:DNA binding"/>
    <property type="evidence" value="ECO:0007669"/>
    <property type="project" value="InterPro"/>
</dbReference>
<dbReference type="AlphaFoldDB" id="A0A6J0BLB5"/>
<dbReference type="InterPro" id="IPR004210">
    <property type="entry name" value="BESS_motif"/>
</dbReference>
<dbReference type="GO" id="GO:0005634">
    <property type="term" value="C:nucleus"/>
    <property type="evidence" value="ECO:0007669"/>
    <property type="project" value="TreeGrafter"/>
</dbReference>
<protein>
    <submittedName>
        <fullName evidence="4">Uncharacterized protein LOC107221091</fullName>
    </submittedName>
</protein>
<evidence type="ECO:0000313" key="4">
    <source>
        <dbReference type="RefSeq" id="XP_015515456.2"/>
    </source>
</evidence>
<dbReference type="FunCoup" id="A0A6J0BLB5">
    <property type="interactions" value="13"/>
</dbReference>
<dbReference type="Pfam" id="PF02944">
    <property type="entry name" value="BESS"/>
    <property type="match status" value="1"/>
</dbReference>
<dbReference type="Proteomes" id="UP000829291">
    <property type="component" value="Chromosome 6"/>
</dbReference>
<accession>A0A6J0BLB5</accession>
<dbReference type="Pfam" id="PF10545">
    <property type="entry name" value="MADF_DNA_bdg"/>
    <property type="match status" value="1"/>
</dbReference>
<feature type="region of interest" description="Disordered" evidence="1">
    <location>
        <begin position="190"/>
        <end position="214"/>
    </location>
</feature>
<dbReference type="GeneID" id="107221091"/>
<dbReference type="RefSeq" id="XP_015515456.2">
    <property type="nucleotide sequence ID" value="XM_015659970.2"/>
</dbReference>
<sequence>MSCETPSTELGSHICLKLINLVKDHPVMYLPSKSSPTRRKNRNEVNGVWQVISAEIGISAEDCKRRWKGLKDVYSKLRRRRLQEGVLGISARRKWLYEDAMDFLKFSFERSYQEALEAFEEVDCDDWKLEYAECSDAGELYCNDNNKQVNSNDEKSKEQSSQTDEKFKDKTLECMDLDLHADTIAGIEEQVSEQSSEQDNGGWSSGLDNEPPVQPCLVEKNTKLQTRYRAIRPKPYQLNAQRNGRNLRSSNAILKTSTTSTPSIVSVSSLNPMNQIIVESPKLQSDKNCDTAVLTSTNMKVNNYPKMETVGVRVTSPSQEPKEDCKNIKIEIDSSLKSKKSLPPPQVFPKRSSTSSVELFFESMAQTVMNLPMRAQAEIKMEICKLVTRAEIKYSQVPNTKLGSRKSKSKQR</sequence>
<name>A0A6J0BLB5_NEOLC</name>
<dbReference type="InterPro" id="IPR006578">
    <property type="entry name" value="MADF-dom"/>
</dbReference>
<feature type="domain" description="MADF" evidence="2">
    <location>
        <begin position="17"/>
        <end position="109"/>
    </location>
</feature>
<dbReference type="InterPro" id="IPR039353">
    <property type="entry name" value="TF_Adf1"/>
</dbReference>
<dbReference type="PANTHER" id="PTHR12243">
    <property type="entry name" value="MADF DOMAIN TRANSCRIPTION FACTOR"/>
    <property type="match status" value="1"/>
</dbReference>
<evidence type="ECO:0000259" key="2">
    <source>
        <dbReference type="PROSITE" id="PS51029"/>
    </source>
</evidence>
<dbReference type="OrthoDB" id="6487365at2759"/>
<reference evidence="4" key="1">
    <citation type="submission" date="2025-08" db="UniProtKB">
        <authorList>
            <consortium name="RefSeq"/>
        </authorList>
    </citation>
    <scope>IDENTIFICATION</scope>
    <source>
        <tissue evidence="4">Thorax and Abdomen</tissue>
    </source>
</reference>
<keyword evidence="3" id="KW-1185">Reference proteome</keyword>
<evidence type="ECO:0000256" key="1">
    <source>
        <dbReference type="SAM" id="MobiDB-lite"/>
    </source>
</evidence>
<dbReference type="KEGG" id="nlo:107221091"/>
<organism evidence="4">
    <name type="scientific">Neodiprion lecontei</name>
    <name type="common">Redheaded pine sawfly</name>
    <dbReference type="NCBI Taxonomy" id="441921"/>
    <lineage>
        <taxon>Eukaryota</taxon>
        <taxon>Metazoa</taxon>
        <taxon>Ecdysozoa</taxon>
        <taxon>Arthropoda</taxon>
        <taxon>Hexapoda</taxon>
        <taxon>Insecta</taxon>
        <taxon>Pterygota</taxon>
        <taxon>Neoptera</taxon>
        <taxon>Endopterygota</taxon>
        <taxon>Hymenoptera</taxon>
        <taxon>Tenthredinoidea</taxon>
        <taxon>Diprionidae</taxon>
        <taxon>Diprioninae</taxon>
        <taxon>Neodiprion</taxon>
    </lineage>
</organism>
<evidence type="ECO:0000313" key="3">
    <source>
        <dbReference type="Proteomes" id="UP000829291"/>
    </source>
</evidence>
<dbReference type="GO" id="GO:0006357">
    <property type="term" value="P:regulation of transcription by RNA polymerase II"/>
    <property type="evidence" value="ECO:0007669"/>
    <property type="project" value="TreeGrafter"/>
</dbReference>
<feature type="region of interest" description="Disordered" evidence="1">
    <location>
        <begin position="145"/>
        <end position="167"/>
    </location>
</feature>
<dbReference type="InParanoid" id="A0A6J0BLB5"/>
<dbReference type="PANTHER" id="PTHR12243:SF67">
    <property type="entry name" value="COREPRESSOR OF PANGOLIN, ISOFORM A-RELATED"/>
    <property type="match status" value="1"/>
</dbReference>
<dbReference type="GO" id="GO:0005667">
    <property type="term" value="C:transcription regulator complex"/>
    <property type="evidence" value="ECO:0007669"/>
    <property type="project" value="TreeGrafter"/>
</dbReference>
<dbReference type="PROSITE" id="PS51029">
    <property type="entry name" value="MADF"/>
    <property type="match status" value="1"/>
</dbReference>